<feature type="compositionally biased region" description="Basic and acidic residues" evidence="1">
    <location>
        <begin position="32"/>
        <end position="65"/>
    </location>
</feature>
<evidence type="ECO:0000313" key="2">
    <source>
        <dbReference type="EMBL" id="GLC48748.1"/>
    </source>
</evidence>
<feature type="compositionally biased region" description="Pro residues" evidence="1">
    <location>
        <begin position="265"/>
        <end position="275"/>
    </location>
</feature>
<keyword evidence="3" id="KW-1185">Reference proteome</keyword>
<gene>
    <name evidence="2" type="primary">PLESTB000208</name>
    <name evidence="2" type="ORF">PLESTB_000132600</name>
</gene>
<feature type="compositionally biased region" description="Low complexity" evidence="1">
    <location>
        <begin position="108"/>
        <end position="123"/>
    </location>
</feature>
<accession>A0A9W6EXB2</accession>
<feature type="compositionally biased region" description="Low complexity" evidence="1">
    <location>
        <begin position="421"/>
        <end position="430"/>
    </location>
</feature>
<dbReference type="EMBL" id="BRXU01000001">
    <property type="protein sequence ID" value="GLC48748.1"/>
    <property type="molecule type" value="Genomic_DNA"/>
</dbReference>
<feature type="compositionally biased region" description="Low complexity" evidence="1">
    <location>
        <begin position="156"/>
        <end position="168"/>
    </location>
</feature>
<evidence type="ECO:0000256" key="1">
    <source>
        <dbReference type="SAM" id="MobiDB-lite"/>
    </source>
</evidence>
<protein>
    <submittedName>
        <fullName evidence="2">Uncharacterized protein</fullName>
    </submittedName>
</protein>
<sequence length="610" mass="62189">MERLERRADTGAPSPFHGGSRPSGTFTETDGADNRASLDRRDAVPGRSSGERRSLDRNSVEGTRRSREHHRTSREQQRRSREEQRRSREEQRRSQEHQRGSRDGPGGPRAAAAPAPTPAAAAPIGVEASGNSWTVTHRRNAPGGPPPAASGGGDGATVAAAAGRSSTDAGGGGGGGSSLWTASASPTPPRNSTDVGGRPSTDAAGGAGQPQVQSAAGGRSGLGPTAAAAPVAAPGRRLAVMASITEDDLLAAASALAAVEVATAAPPPRGGPPPDVAAGGEEARAGRGDAAGGGDAPRQRGVPAPAPQAPSSPATASRRRPDSAASDGDMRVGAEPSDGSRTAARGPGQPYADAAGSLAAKTPAPDHPGPRAGGAAEGAGGCMGGGGAAGSLAALGLVEVEPLCDHIQRDEERSVSHPRASDASAAAARAGEARPGRPEGAPRGPPRGGAGERTLTNETMATYEDFGDLARFSLPRQWAIRLCANPDFEMVVTAIIFANCITLCLFDPRQPEHQGTNQKLFWAGESPAGLGRVGRRQQDRRAGGVRQQGRCGLERARWGRRLGSSTEALLAGRRWSVRGGERNLGPSTFCAHALWKRHQWHPASVAGAGI</sequence>
<feature type="region of interest" description="Disordered" evidence="1">
    <location>
        <begin position="263"/>
        <end position="377"/>
    </location>
</feature>
<proteinExistence type="predicted"/>
<name>A0A9W6EXB2_9CHLO</name>
<reference evidence="2 3" key="1">
    <citation type="journal article" date="2023" name="Commun. Biol.">
        <title>Reorganization of the ancestral sex-determining regions during the evolution of trioecy in Pleodorina starrii.</title>
        <authorList>
            <person name="Takahashi K."/>
            <person name="Suzuki S."/>
            <person name="Kawai-Toyooka H."/>
            <person name="Yamamoto K."/>
            <person name="Hamaji T."/>
            <person name="Ootsuki R."/>
            <person name="Yamaguchi H."/>
            <person name="Kawachi M."/>
            <person name="Higashiyama T."/>
            <person name="Nozaki H."/>
        </authorList>
    </citation>
    <scope>NUCLEOTIDE SEQUENCE [LARGE SCALE GENOMIC DNA]</scope>
    <source>
        <strain evidence="2 3">NIES-4479</strain>
    </source>
</reference>
<comment type="caution">
    <text evidence="2">The sequence shown here is derived from an EMBL/GenBank/DDBJ whole genome shotgun (WGS) entry which is preliminary data.</text>
</comment>
<feature type="region of interest" description="Disordered" evidence="1">
    <location>
        <begin position="409"/>
        <end position="455"/>
    </location>
</feature>
<feature type="compositionally biased region" description="Basic and acidic residues" evidence="1">
    <location>
        <begin position="73"/>
        <end position="102"/>
    </location>
</feature>
<organism evidence="2 3">
    <name type="scientific">Pleodorina starrii</name>
    <dbReference type="NCBI Taxonomy" id="330485"/>
    <lineage>
        <taxon>Eukaryota</taxon>
        <taxon>Viridiplantae</taxon>
        <taxon>Chlorophyta</taxon>
        <taxon>core chlorophytes</taxon>
        <taxon>Chlorophyceae</taxon>
        <taxon>CS clade</taxon>
        <taxon>Chlamydomonadales</taxon>
        <taxon>Volvocaceae</taxon>
        <taxon>Pleodorina</taxon>
    </lineage>
</organism>
<dbReference type="Proteomes" id="UP001165080">
    <property type="component" value="Unassembled WGS sequence"/>
</dbReference>
<feature type="compositionally biased region" description="Low complexity" evidence="1">
    <location>
        <begin position="222"/>
        <end position="232"/>
    </location>
</feature>
<feature type="region of interest" description="Disordered" evidence="1">
    <location>
        <begin position="1"/>
        <end position="232"/>
    </location>
</feature>
<dbReference type="AlphaFoldDB" id="A0A9W6EXB2"/>
<evidence type="ECO:0000313" key="3">
    <source>
        <dbReference type="Proteomes" id="UP001165080"/>
    </source>
</evidence>